<dbReference type="Proteomes" id="UP000295985">
    <property type="component" value="Unassembled WGS sequence"/>
</dbReference>
<proteinExistence type="predicted"/>
<keyword evidence="4" id="KW-1185">Reference proteome</keyword>
<evidence type="ECO:0000313" key="3">
    <source>
        <dbReference type="Proteomes" id="UP000295985"/>
    </source>
</evidence>
<gene>
    <name evidence="1" type="ORF">DDT54_18770</name>
    <name evidence="2" type="ORF">EH206_09740</name>
</gene>
<dbReference type="AlphaFoldDB" id="A0A2U1UIJ4"/>
<dbReference type="Proteomes" id="UP000303847">
    <property type="component" value="Chromosome"/>
</dbReference>
<organism evidence="1 3">
    <name type="scientific">Brenneria nigrifluens DSM 30175 = ATCC 13028</name>
    <dbReference type="NCBI Taxonomy" id="1121120"/>
    <lineage>
        <taxon>Bacteria</taxon>
        <taxon>Pseudomonadati</taxon>
        <taxon>Pseudomonadota</taxon>
        <taxon>Gammaproteobacteria</taxon>
        <taxon>Enterobacterales</taxon>
        <taxon>Pectobacteriaceae</taxon>
        <taxon>Brenneria</taxon>
    </lineage>
</organism>
<reference evidence="2 4" key="2">
    <citation type="submission" date="2018-11" db="EMBL/GenBank/DDBJ databases">
        <title>Genome sequences of Brenneria nigrifluens and Brenneria rubrifaciens.</title>
        <authorList>
            <person name="Poret-Peterson A.T."/>
            <person name="McClean A.E."/>
            <person name="Kluepfel D.A."/>
        </authorList>
    </citation>
    <scope>NUCLEOTIDE SEQUENCE [LARGE SCALE GENOMIC DNA]</scope>
    <source>
        <strain evidence="2 4">ATCC 13028</strain>
    </source>
</reference>
<evidence type="ECO:0000313" key="1">
    <source>
        <dbReference type="EMBL" id="PWC21496.1"/>
    </source>
</evidence>
<dbReference type="EMBL" id="QDKK01000037">
    <property type="protein sequence ID" value="PWC21496.1"/>
    <property type="molecule type" value="Genomic_DNA"/>
</dbReference>
<evidence type="ECO:0000313" key="4">
    <source>
        <dbReference type="Proteomes" id="UP000303847"/>
    </source>
</evidence>
<sequence>MPTDFVPEDGPWIQEMLRKLPSVQRAKIAHEYARVYKKKFDEEPVSFKQENAGRKEANKRLREYVEKFYMANQGFTSPPPLASQARVAA</sequence>
<dbReference type="OrthoDB" id="6474082at2"/>
<evidence type="ECO:0000313" key="2">
    <source>
        <dbReference type="EMBL" id="QCR06893.1"/>
    </source>
</evidence>
<name>A0A2U1UIJ4_9GAMM</name>
<reference evidence="1 3" key="1">
    <citation type="submission" date="2018-04" db="EMBL/GenBank/DDBJ databases">
        <title>Brenneria corticis sp.nov.</title>
        <authorList>
            <person name="Li Y."/>
        </authorList>
    </citation>
    <scope>NUCLEOTIDE SEQUENCE [LARGE SCALE GENOMIC DNA]</scope>
    <source>
        <strain evidence="1 3">LMG 2694</strain>
    </source>
</reference>
<dbReference type="EMBL" id="CP034036">
    <property type="protein sequence ID" value="QCR06893.1"/>
    <property type="molecule type" value="Genomic_DNA"/>
</dbReference>
<protein>
    <submittedName>
        <fullName evidence="1">Uncharacterized protein</fullName>
    </submittedName>
</protein>
<accession>A0A2U1UIJ4</accession>